<proteinExistence type="predicted"/>
<sequence length="92" mass="10234">MPPRGKIFTAMPAVTDDATDKYDATTFVDEFLFIPLSPELLQITSLSFTAFSAHLKIKLRDRRHANTAKLTTGIEPVIKPSLNNLTLLISDM</sequence>
<reference evidence="1 2" key="2">
    <citation type="submission" date="2008-10" db="EMBL/GenBank/DDBJ databases">
        <authorList>
            <person name="Fulton L."/>
            <person name="Clifton S."/>
            <person name="Fulton B."/>
            <person name="Xu J."/>
            <person name="Minx P."/>
            <person name="Pepin K.H."/>
            <person name="Johnson M."/>
            <person name="Bhonagiri V."/>
            <person name="Nash W.E."/>
            <person name="Mardis E.R."/>
            <person name="Wilson R.K."/>
        </authorList>
    </citation>
    <scope>NUCLEOTIDE SEQUENCE [LARGE SCALE GENOMIC DNA]</scope>
    <source>
        <strain evidence="1 2">DSM 30120</strain>
    </source>
</reference>
<dbReference type="RefSeq" id="WP_006660983.1">
    <property type="nucleotide sequence ID" value="NZ_ABXW01000079.1"/>
</dbReference>
<accession>B6XL19</accession>
<gene>
    <name evidence="1" type="ORF">PROVALCAL_04081</name>
</gene>
<dbReference type="Proteomes" id="UP000003729">
    <property type="component" value="Unassembled WGS sequence"/>
</dbReference>
<reference evidence="1 2" key="1">
    <citation type="submission" date="2008-10" db="EMBL/GenBank/DDBJ databases">
        <title>Draft genome sequence of Providencia alcalifaciens (DSM 30120).</title>
        <authorList>
            <person name="Sudarsanam P."/>
            <person name="Ley R."/>
            <person name="Guruge J."/>
            <person name="Turnbaugh P.J."/>
            <person name="Mahowald M."/>
            <person name="Liep D."/>
            <person name="Gordon J."/>
        </authorList>
    </citation>
    <scope>NUCLEOTIDE SEQUENCE [LARGE SCALE GENOMIC DNA]</scope>
    <source>
        <strain evidence="1 2">DSM 30120</strain>
    </source>
</reference>
<evidence type="ECO:0000313" key="2">
    <source>
        <dbReference type="Proteomes" id="UP000003729"/>
    </source>
</evidence>
<dbReference type="AlphaFoldDB" id="B6XL19"/>
<evidence type="ECO:0000313" key="1">
    <source>
        <dbReference type="EMBL" id="EEB43915.1"/>
    </source>
</evidence>
<protein>
    <submittedName>
        <fullName evidence="1">Uncharacterized protein</fullName>
    </submittedName>
</protein>
<dbReference type="EMBL" id="ABXW01000079">
    <property type="protein sequence ID" value="EEB43915.1"/>
    <property type="molecule type" value="Genomic_DNA"/>
</dbReference>
<organism evidence="1 2">
    <name type="scientific">Providencia alcalifaciens DSM 30120</name>
    <dbReference type="NCBI Taxonomy" id="520999"/>
    <lineage>
        <taxon>Bacteria</taxon>
        <taxon>Pseudomonadati</taxon>
        <taxon>Pseudomonadota</taxon>
        <taxon>Gammaproteobacteria</taxon>
        <taxon>Enterobacterales</taxon>
        <taxon>Morganellaceae</taxon>
        <taxon>Providencia</taxon>
    </lineage>
</organism>
<name>B6XL19_9GAMM</name>
<comment type="caution">
    <text evidence="1">The sequence shown here is derived from an EMBL/GenBank/DDBJ whole genome shotgun (WGS) entry which is preliminary data.</text>
</comment>